<dbReference type="Proteomes" id="UP000182998">
    <property type="component" value="Unassembled WGS sequence"/>
</dbReference>
<dbReference type="STRING" id="451.B6N58_00480"/>
<dbReference type="EMBL" id="FMVN01000002">
    <property type="protein sequence ID" value="SCX90901.1"/>
    <property type="molecule type" value="Genomic_DNA"/>
</dbReference>
<dbReference type="RefSeq" id="WP_045100470.1">
    <property type="nucleotide sequence ID" value="NZ_CP020614.1"/>
</dbReference>
<reference evidence="1" key="2">
    <citation type="submission" date="2014-09" db="EMBL/GenBank/DDBJ databases">
        <authorList>
            <person name="GOMEZ-VALERO Laura"/>
        </authorList>
    </citation>
    <scope>NUCLEOTIDE SEQUENCE</scope>
    <source>
        <strain evidence="1">ATCC33218</strain>
    </source>
</reference>
<keyword evidence="4" id="KW-1185">Reference proteome</keyword>
<dbReference type="OrthoDB" id="5648646at2"/>
<dbReference type="PATRIC" id="fig|451.8.peg.1074"/>
<dbReference type="Proteomes" id="UP000032414">
    <property type="component" value="Chromosome I"/>
</dbReference>
<dbReference type="EMBL" id="LN614830">
    <property type="protein sequence ID" value="CEG59471.1"/>
    <property type="molecule type" value="Genomic_DNA"/>
</dbReference>
<proteinExistence type="predicted"/>
<evidence type="ECO:0000313" key="2">
    <source>
        <dbReference type="EMBL" id="SCX90901.1"/>
    </source>
</evidence>
<name>A0A098GDF1_LEGMI</name>
<accession>A0A098GDF1</accession>
<reference evidence="2 4" key="3">
    <citation type="submission" date="2016-10" db="EMBL/GenBank/DDBJ databases">
        <authorList>
            <person name="Varghese N."/>
            <person name="Submissions S."/>
        </authorList>
    </citation>
    <scope>NUCLEOTIDE SEQUENCE [LARGE SCALE GENOMIC DNA]</scope>
    <source>
        <strain evidence="2 4">ATCC 33218</strain>
    </source>
</reference>
<protein>
    <submittedName>
        <fullName evidence="1">Uncharacterized protein</fullName>
    </submittedName>
</protein>
<evidence type="ECO:0000313" key="1">
    <source>
        <dbReference type="EMBL" id="CEG59471.1"/>
    </source>
</evidence>
<evidence type="ECO:0000313" key="4">
    <source>
        <dbReference type="Proteomes" id="UP000182998"/>
    </source>
</evidence>
<dbReference type="KEGG" id="tmc:LMI_0104"/>
<organism evidence="1 3">
    <name type="scientific">Legionella micdadei</name>
    <name type="common">Tatlockia micdadei</name>
    <dbReference type="NCBI Taxonomy" id="451"/>
    <lineage>
        <taxon>Bacteria</taxon>
        <taxon>Pseudomonadati</taxon>
        <taxon>Pseudomonadota</taxon>
        <taxon>Gammaproteobacteria</taxon>
        <taxon>Legionellales</taxon>
        <taxon>Legionellaceae</taxon>
        <taxon>Legionella</taxon>
    </lineage>
</organism>
<sequence>MQIQPMQPVAIKLKCGQIQTSGFLVQLTDSEMQLTCTDYMEKDSSVAFTSKFFSGEAKIIELNFAHSHFLYTLSINFIRYQPGLVVNKTL</sequence>
<reference evidence="3" key="1">
    <citation type="submission" date="2014-09" db="EMBL/GenBank/DDBJ databases">
        <authorList>
            <person name="Gomez-Valero L."/>
        </authorList>
    </citation>
    <scope>NUCLEOTIDE SEQUENCE [LARGE SCALE GENOMIC DNA]</scope>
    <source>
        <strain evidence="3">ATCC33218</strain>
    </source>
</reference>
<gene>
    <name evidence="1" type="ORF">LMI_0104</name>
    <name evidence="2" type="ORF">SAMN02982997_00340</name>
</gene>
<dbReference type="HOGENOM" id="CLU_2437211_0_0_6"/>
<dbReference type="AlphaFoldDB" id="A0A098GDF1"/>
<evidence type="ECO:0000313" key="3">
    <source>
        <dbReference type="Proteomes" id="UP000032414"/>
    </source>
</evidence>